<reference evidence="2 3" key="2">
    <citation type="journal article" date="2019" name="G3 (Bethesda)">
        <title>Hybrid Assembly of the Genome of the Entomopathogenic Nematode Steinernema carpocapsae Identifies the X-Chromosome.</title>
        <authorList>
            <person name="Serra L."/>
            <person name="Macchietto M."/>
            <person name="Macias-Munoz A."/>
            <person name="McGill C.J."/>
            <person name="Rodriguez I.M."/>
            <person name="Rodriguez B."/>
            <person name="Murad R."/>
            <person name="Mortazavi A."/>
        </authorList>
    </citation>
    <scope>NUCLEOTIDE SEQUENCE [LARGE SCALE GENOMIC DNA]</scope>
    <source>
        <strain evidence="2 3">ALL</strain>
    </source>
</reference>
<comment type="caution">
    <text evidence="2">The sequence shown here is derived from an EMBL/GenBank/DDBJ whole genome shotgun (WGS) entry which is preliminary data.</text>
</comment>
<protein>
    <submittedName>
        <fullName evidence="2">Uncharacterized protein</fullName>
    </submittedName>
</protein>
<keyword evidence="3" id="KW-1185">Reference proteome</keyword>
<accession>A0A4U5MDL0</accession>
<evidence type="ECO:0000313" key="2">
    <source>
        <dbReference type="EMBL" id="TKR67221.1"/>
    </source>
</evidence>
<dbReference type="Proteomes" id="UP000298663">
    <property type="component" value="Unassembled WGS sequence"/>
</dbReference>
<dbReference type="AlphaFoldDB" id="A0A4U5MDL0"/>
<feature type="region of interest" description="Disordered" evidence="1">
    <location>
        <begin position="49"/>
        <end position="69"/>
    </location>
</feature>
<gene>
    <name evidence="2" type="ORF">L596_023406</name>
</gene>
<proteinExistence type="predicted"/>
<reference evidence="2 3" key="1">
    <citation type="journal article" date="2015" name="Genome Biol.">
        <title>Comparative genomics of Steinernema reveals deeply conserved gene regulatory networks.</title>
        <authorList>
            <person name="Dillman A.R."/>
            <person name="Macchietto M."/>
            <person name="Porter C.F."/>
            <person name="Rogers A."/>
            <person name="Williams B."/>
            <person name="Antoshechkin I."/>
            <person name="Lee M.M."/>
            <person name="Goodwin Z."/>
            <person name="Lu X."/>
            <person name="Lewis E.E."/>
            <person name="Goodrich-Blair H."/>
            <person name="Stock S.P."/>
            <person name="Adams B.J."/>
            <person name="Sternberg P.W."/>
            <person name="Mortazavi A."/>
        </authorList>
    </citation>
    <scope>NUCLEOTIDE SEQUENCE [LARGE SCALE GENOMIC DNA]</scope>
    <source>
        <strain evidence="2 3">ALL</strain>
    </source>
</reference>
<evidence type="ECO:0000256" key="1">
    <source>
        <dbReference type="SAM" id="MobiDB-lite"/>
    </source>
</evidence>
<dbReference type="EMBL" id="AZBU02000008">
    <property type="protein sequence ID" value="TKR67221.1"/>
    <property type="molecule type" value="Genomic_DNA"/>
</dbReference>
<sequence length="69" mass="8205">MMSSKTFRALSTFLVTLNRKWAYISRYLKPLSQSSKVFFRDLYPSSKAVSTMEKSPEPDFTTRRFRRKT</sequence>
<name>A0A4U5MDL0_STECR</name>
<evidence type="ECO:0000313" key="3">
    <source>
        <dbReference type="Proteomes" id="UP000298663"/>
    </source>
</evidence>
<organism evidence="2 3">
    <name type="scientific">Steinernema carpocapsae</name>
    <name type="common">Entomopathogenic nematode</name>
    <dbReference type="NCBI Taxonomy" id="34508"/>
    <lineage>
        <taxon>Eukaryota</taxon>
        <taxon>Metazoa</taxon>
        <taxon>Ecdysozoa</taxon>
        <taxon>Nematoda</taxon>
        <taxon>Chromadorea</taxon>
        <taxon>Rhabditida</taxon>
        <taxon>Tylenchina</taxon>
        <taxon>Panagrolaimomorpha</taxon>
        <taxon>Strongyloidoidea</taxon>
        <taxon>Steinernematidae</taxon>
        <taxon>Steinernema</taxon>
    </lineage>
</organism>